<accession>A0A508ALJ7</accession>
<evidence type="ECO:0000313" key="2">
    <source>
        <dbReference type="EMBL" id="TQD51010.1"/>
    </source>
</evidence>
<dbReference type="AlphaFoldDB" id="A0A508ALJ7"/>
<evidence type="ECO:0000313" key="3">
    <source>
        <dbReference type="Proteomes" id="UP000318212"/>
    </source>
</evidence>
<name>A0A508ALJ7_9GAMM</name>
<organism evidence="2 3">
    <name type="scientific">Marilutibacter aestuarii</name>
    <dbReference type="NCBI Taxonomy" id="1706195"/>
    <lineage>
        <taxon>Bacteria</taxon>
        <taxon>Pseudomonadati</taxon>
        <taxon>Pseudomonadota</taxon>
        <taxon>Gammaproteobacteria</taxon>
        <taxon>Lysobacterales</taxon>
        <taxon>Lysobacteraceae</taxon>
        <taxon>Marilutibacter</taxon>
    </lineage>
</organism>
<dbReference type="Gene3D" id="3.40.50.300">
    <property type="entry name" value="P-loop containing nucleotide triphosphate hydrolases"/>
    <property type="match status" value="1"/>
</dbReference>
<dbReference type="Proteomes" id="UP000318212">
    <property type="component" value="Unassembled WGS sequence"/>
</dbReference>
<feature type="compositionally biased region" description="Basic residues" evidence="1">
    <location>
        <begin position="13"/>
        <end position="26"/>
    </location>
</feature>
<keyword evidence="2" id="KW-0808">Transferase</keyword>
<keyword evidence="3" id="KW-1185">Reference proteome</keyword>
<dbReference type="RefSeq" id="WP_141517261.1">
    <property type="nucleotide sequence ID" value="NZ_VICE01000022.1"/>
</dbReference>
<sequence>MTTRRTQPAGKPARSKKAPAAKRASARKRDPGASGREMAVPAETRPGARGLLERPGGGELLAVARMQWQFADWVTLAATPWEQVSECPERERLAILVGAAHLQLEDVPAARRALGQAIEWGARKEEVAAVLVAGTHNVLGRIAAVSGEESQALAHFANAVEGVEGDRRLASQARSIQEIARLDLLDQVVGVIRRHSSPSLRSARQRIGPSVDSLGAASAPPVRPSALPRPGVPGADVGGALARAARSGRRTLVVVAGMRHSGSTALFNILRQALEAEGLAFESLYSEGAHQALLDDPEQGVLLVKTHEFRDDIAGQAAVVVTSRRDLRDTVASAARRKFPLLEKLGGATEYAKYNRTLHDAWEVRSDYVFLYEDYRANPAKEIGRLFQYLGFTRADPDQVAYAVENLPTDQYDKLLLSPTHVTDPERILSFRDTLSEAQIEKIQSENGTWLRRFGYDGRPV</sequence>
<dbReference type="GO" id="GO:0016740">
    <property type="term" value="F:transferase activity"/>
    <property type="evidence" value="ECO:0007669"/>
    <property type="project" value="UniProtKB-KW"/>
</dbReference>
<comment type="caution">
    <text evidence="2">The sequence shown here is derived from an EMBL/GenBank/DDBJ whole genome shotgun (WGS) entry which is preliminary data.</text>
</comment>
<feature type="region of interest" description="Disordered" evidence="1">
    <location>
        <begin position="1"/>
        <end position="53"/>
    </location>
</feature>
<dbReference type="OrthoDB" id="9801609at2"/>
<evidence type="ECO:0000256" key="1">
    <source>
        <dbReference type="SAM" id="MobiDB-lite"/>
    </source>
</evidence>
<proteinExistence type="predicted"/>
<gene>
    <name evidence="2" type="ORF">FKV25_02710</name>
</gene>
<dbReference type="InterPro" id="IPR027417">
    <property type="entry name" value="P-loop_NTPase"/>
</dbReference>
<reference evidence="2 3" key="1">
    <citation type="submission" date="2019-06" db="EMBL/GenBank/DDBJ databases">
        <title>Lysobacter alkalisoli sp. nov. isolated from saline soil.</title>
        <authorList>
            <person name="Sun J.-Q."/>
            <person name="Xu L."/>
        </authorList>
    </citation>
    <scope>NUCLEOTIDE SEQUENCE [LARGE SCALE GENOMIC DNA]</scope>
    <source>
        <strain evidence="2 3">JCM 31130</strain>
    </source>
</reference>
<dbReference type="SUPFAM" id="SSF52540">
    <property type="entry name" value="P-loop containing nucleoside triphosphate hydrolases"/>
    <property type="match status" value="1"/>
</dbReference>
<dbReference type="EMBL" id="VICE01000022">
    <property type="protein sequence ID" value="TQD51010.1"/>
    <property type="molecule type" value="Genomic_DNA"/>
</dbReference>
<feature type="region of interest" description="Disordered" evidence="1">
    <location>
        <begin position="200"/>
        <end position="231"/>
    </location>
</feature>
<protein>
    <submittedName>
        <fullName evidence="2">Sulfotransferase domain-containing protein</fullName>
    </submittedName>
</protein>